<comment type="caution">
    <text evidence="2">The sequence shown here is derived from an EMBL/GenBank/DDBJ whole genome shotgun (WGS) entry which is preliminary data.</text>
</comment>
<proteinExistence type="predicted"/>
<feature type="transmembrane region" description="Helical" evidence="1">
    <location>
        <begin position="255"/>
        <end position="274"/>
    </location>
</feature>
<keyword evidence="1" id="KW-0472">Membrane</keyword>
<sequence>MLILVGLLGTASLLAVYCHYVLLDTDRYTATVTPLADNPVLQAAVADQATTAIINQANLRDRVAEQATPIVRAAVGSFLASSQFAGLWESANRQAHRHLVAVLRDDSDEVVRADDDGTLRIDFAPFTAEARDQLIEAGVSPESLPSTSIVVARGPDLTTARQVVRGIDIAAVVLPPVNVLLALAAVVVAPRGRRWRAVTLVGMSVAFAVALATIVVAVARWHYLSTLPSEGPASATVVEIIADALLEPLTTLVRAMLLIAAGIMVVGIGGNAIAARRARALAA</sequence>
<evidence type="ECO:0000256" key="1">
    <source>
        <dbReference type="SAM" id="Phobius"/>
    </source>
</evidence>
<organism evidence="2 3">
    <name type="scientific">Nocardia camponoti</name>
    <dbReference type="NCBI Taxonomy" id="1616106"/>
    <lineage>
        <taxon>Bacteria</taxon>
        <taxon>Bacillati</taxon>
        <taxon>Actinomycetota</taxon>
        <taxon>Actinomycetes</taxon>
        <taxon>Mycobacteriales</taxon>
        <taxon>Nocardiaceae</taxon>
        <taxon>Nocardia</taxon>
    </lineage>
</organism>
<keyword evidence="1" id="KW-0812">Transmembrane</keyword>
<accession>A0A917QSH1</accession>
<reference evidence="2" key="2">
    <citation type="submission" date="2020-09" db="EMBL/GenBank/DDBJ databases">
        <authorList>
            <person name="Sun Q."/>
            <person name="Zhou Y."/>
        </authorList>
    </citation>
    <scope>NUCLEOTIDE SEQUENCE</scope>
    <source>
        <strain evidence="2">CGMCC 4.7278</strain>
    </source>
</reference>
<evidence type="ECO:0000313" key="3">
    <source>
        <dbReference type="Proteomes" id="UP000612956"/>
    </source>
</evidence>
<evidence type="ECO:0000313" key="2">
    <source>
        <dbReference type="EMBL" id="GGK65192.1"/>
    </source>
</evidence>
<keyword evidence="1" id="KW-1133">Transmembrane helix</keyword>
<keyword evidence="3" id="KW-1185">Reference proteome</keyword>
<dbReference type="EMBL" id="BMMW01000004">
    <property type="protein sequence ID" value="GGK65192.1"/>
    <property type="molecule type" value="Genomic_DNA"/>
</dbReference>
<protein>
    <submittedName>
        <fullName evidence="2">Uncharacterized protein</fullName>
    </submittedName>
</protein>
<dbReference type="Proteomes" id="UP000612956">
    <property type="component" value="Unassembled WGS sequence"/>
</dbReference>
<name>A0A917QSH1_9NOCA</name>
<feature type="transmembrane region" description="Helical" evidence="1">
    <location>
        <begin position="169"/>
        <end position="188"/>
    </location>
</feature>
<dbReference type="AlphaFoldDB" id="A0A917QSH1"/>
<gene>
    <name evidence="2" type="ORF">GCM10011591_41820</name>
</gene>
<reference evidence="2" key="1">
    <citation type="journal article" date="2014" name="Int. J. Syst. Evol. Microbiol.">
        <title>Complete genome sequence of Corynebacterium casei LMG S-19264T (=DSM 44701T), isolated from a smear-ripened cheese.</title>
        <authorList>
            <consortium name="US DOE Joint Genome Institute (JGI-PGF)"/>
            <person name="Walter F."/>
            <person name="Albersmeier A."/>
            <person name="Kalinowski J."/>
            <person name="Ruckert C."/>
        </authorList>
    </citation>
    <scope>NUCLEOTIDE SEQUENCE</scope>
    <source>
        <strain evidence="2">CGMCC 4.7278</strain>
    </source>
</reference>
<feature type="transmembrane region" description="Helical" evidence="1">
    <location>
        <begin position="200"/>
        <end position="223"/>
    </location>
</feature>